<dbReference type="EMBL" id="ADBL01002649">
    <property type="status" value="NOT_ANNOTATED_CDS"/>
    <property type="molecule type" value="Genomic_DNA"/>
</dbReference>
<evidence type="ECO:0000313" key="3">
    <source>
        <dbReference type="EnsemblFungi" id="MAPG_10709T0"/>
    </source>
</evidence>
<evidence type="ECO:0000313" key="2">
    <source>
        <dbReference type="EMBL" id="KLU91760.1"/>
    </source>
</evidence>
<feature type="region of interest" description="Disordered" evidence="1">
    <location>
        <begin position="560"/>
        <end position="591"/>
    </location>
</feature>
<reference evidence="2" key="2">
    <citation type="submission" date="2010-05" db="EMBL/GenBank/DDBJ databases">
        <title>The Genome Sequence of Magnaporthe poae strain ATCC 64411.</title>
        <authorList>
            <consortium name="The Broad Institute Genome Sequencing Platform"/>
            <consortium name="Broad Institute Genome Sequencing Center for Infectious Disease"/>
            <person name="Ma L.-J."/>
            <person name="Dead R."/>
            <person name="Young S."/>
            <person name="Zeng Q."/>
            <person name="Koehrsen M."/>
            <person name="Alvarado L."/>
            <person name="Berlin A."/>
            <person name="Chapman S.B."/>
            <person name="Chen Z."/>
            <person name="Freedman E."/>
            <person name="Gellesch M."/>
            <person name="Goldberg J."/>
            <person name="Griggs A."/>
            <person name="Gujja S."/>
            <person name="Heilman E.R."/>
            <person name="Heiman D."/>
            <person name="Hepburn T."/>
            <person name="Howarth C."/>
            <person name="Jen D."/>
            <person name="Larson L."/>
            <person name="Mehta T."/>
            <person name="Neiman D."/>
            <person name="Pearson M."/>
            <person name="Roberts A."/>
            <person name="Saif S."/>
            <person name="Shea T."/>
            <person name="Shenoy N."/>
            <person name="Sisk P."/>
            <person name="Stolte C."/>
            <person name="Sykes S."/>
            <person name="Walk T."/>
            <person name="White J."/>
            <person name="Yandava C."/>
            <person name="Haas B."/>
            <person name="Nusbaum C."/>
            <person name="Birren B."/>
        </authorList>
    </citation>
    <scope>NUCLEOTIDE SEQUENCE</scope>
    <source>
        <strain evidence="2">ATCC 64411</strain>
    </source>
</reference>
<reference evidence="4" key="1">
    <citation type="submission" date="2010-05" db="EMBL/GenBank/DDBJ databases">
        <title>The genome sequence of Magnaporthe poae strain ATCC 64411.</title>
        <authorList>
            <person name="Ma L.-J."/>
            <person name="Dead R."/>
            <person name="Young S."/>
            <person name="Zeng Q."/>
            <person name="Koehrsen M."/>
            <person name="Alvarado L."/>
            <person name="Berlin A."/>
            <person name="Chapman S.B."/>
            <person name="Chen Z."/>
            <person name="Freedman E."/>
            <person name="Gellesch M."/>
            <person name="Goldberg J."/>
            <person name="Griggs A."/>
            <person name="Gujja S."/>
            <person name="Heilman E.R."/>
            <person name="Heiman D."/>
            <person name="Hepburn T."/>
            <person name="Howarth C."/>
            <person name="Jen D."/>
            <person name="Larson L."/>
            <person name="Mehta T."/>
            <person name="Neiman D."/>
            <person name="Pearson M."/>
            <person name="Roberts A."/>
            <person name="Saif S."/>
            <person name="Shea T."/>
            <person name="Shenoy N."/>
            <person name="Sisk P."/>
            <person name="Stolte C."/>
            <person name="Sykes S."/>
            <person name="Walk T."/>
            <person name="White J."/>
            <person name="Yandava C."/>
            <person name="Haas B."/>
            <person name="Nusbaum C."/>
            <person name="Birren B."/>
        </authorList>
    </citation>
    <scope>NUCLEOTIDE SEQUENCE [LARGE SCALE GENOMIC DNA]</scope>
    <source>
        <strain evidence="4">ATCC 64411 / 73-15</strain>
    </source>
</reference>
<name>A0A0C4EDB4_MAGP6</name>
<dbReference type="Proteomes" id="UP000011715">
    <property type="component" value="Unassembled WGS sequence"/>
</dbReference>
<sequence>MWGGSGWWPGDALALSVAEGGAPFLQPVVPGIGGNRKRRRTAPAGEQALASPPTAPMKAPFTHHPTRRSPTLAPRQSRQSLAASKQRHLLPPRNKMLGPSNAIVRAALSPDADQPFARRQPDTRWANLLFCYKPRLYNRMPVLFFLFFNQTPARYQPDSAIRQTPDAVPVRAKPFLSSGRVEMLSLIAGSVPASLVADGSPPAAGAVHHQRPKKQSPSFPSEAQNFPVYLQIVTAHPLEPREVRAHDDRWTRKLVSSHNKVRSEYFPLSNICRKLGASAIAGAGLRVLAAEAAAGGTQDDAARYWSTIWDLVYRVYESRDMSGSEDRFLRDGLCRSLHNHRRDKTPSGAQEAVAVVTIRGENLLQQQLAPRDGLCEKRLAMALEKADLVHHTRRLAKSKRCDGNTIGDPVVAANLVLPPSGHDPCRQRLDLGRPLLLVPSPLLGGGFASLHTIIKLNLDFEWAIFSDRIQVARFHHFVLSDGLLISQEANEMATPNVATPGRINNPLIPLAAPFVLFELGGPTPQTTKPKKHFQLRKAGRSMIGNDPKYGAPFLQPVVPGIGGNRRKRRTAPVGEQALASSPTAPMKAFVP</sequence>
<gene>
    <name evidence="2" type="ORF">MAPG_10709</name>
</gene>
<keyword evidence="4" id="KW-1185">Reference proteome</keyword>
<reference evidence="2" key="3">
    <citation type="submission" date="2011-03" db="EMBL/GenBank/DDBJ databases">
        <title>Annotation of Magnaporthe poae ATCC 64411.</title>
        <authorList>
            <person name="Ma L.-J."/>
            <person name="Dead R."/>
            <person name="Young S.K."/>
            <person name="Zeng Q."/>
            <person name="Gargeya S."/>
            <person name="Fitzgerald M."/>
            <person name="Haas B."/>
            <person name="Abouelleil A."/>
            <person name="Alvarado L."/>
            <person name="Arachchi H.M."/>
            <person name="Berlin A."/>
            <person name="Brown A."/>
            <person name="Chapman S.B."/>
            <person name="Chen Z."/>
            <person name="Dunbar C."/>
            <person name="Freedman E."/>
            <person name="Gearin G."/>
            <person name="Gellesch M."/>
            <person name="Goldberg J."/>
            <person name="Griggs A."/>
            <person name="Gujja S."/>
            <person name="Heiman D."/>
            <person name="Howarth C."/>
            <person name="Larson L."/>
            <person name="Lui A."/>
            <person name="MacDonald P.J.P."/>
            <person name="Mehta T."/>
            <person name="Montmayeur A."/>
            <person name="Murphy C."/>
            <person name="Neiman D."/>
            <person name="Pearson M."/>
            <person name="Priest M."/>
            <person name="Roberts A."/>
            <person name="Saif S."/>
            <person name="Shea T."/>
            <person name="Shenoy N."/>
            <person name="Sisk P."/>
            <person name="Stolte C."/>
            <person name="Sykes S."/>
            <person name="Yandava C."/>
            <person name="Wortman J."/>
            <person name="Nusbaum C."/>
            <person name="Birren B."/>
        </authorList>
    </citation>
    <scope>NUCLEOTIDE SEQUENCE</scope>
    <source>
        <strain evidence="2">ATCC 64411</strain>
    </source>
</reference>
<feature type="compositionally biased region" description="Polar residues" evidence="1">
    <location>
        <begin position="74"/>
        <end position="83"/>
    </location>
</feature>
<reference evidence="3" key="5">
    <citation type="submission" date="2015-06" db="UniProtKB">
        <authorList>
            <consortium name="EnsemblFungi"/>
        </authorList>
    </citation>
    <scope>IDENTIFICATION</scope>
    <source>
        <strain evidence="3">ATCC 64411</strain>
    </source>
</reference>
<evidence type="ECO:0000313" key="4">
    <source>
        <dbReference type="Proteomes" id="UP000011715"/>
    </source>
</evidence>
<feature type="region of interest" description="Disordered" evidence="1">
    <location>
        <begin position="29"/>
        <end position="97"/>
    </location>
</feature>
<dbReference type="EMBL" id="GL876978">
    <property type="protein sequence ID" value="KLU91760.1"/>
    <property type="molecule type" value="Genomic_DNA"/>
</dbReference>
<feature type="region of interest" description="Disordered" evidence="1">
    <location>
        <begin position="200"/>
        <end position="222"/>
    </location>
</feature>
<dbReference type="VEuPathDB" id="FungiDB:MAPG_10709"/>
<evidence type="ECO:0000256" key="1">
    <source>
        <dbReference type="SAM" id="MobiDB-lite"/>
    </source>
</evidence>
<reference evidence="3" key="4">
    <citation type="journal article" date="2015" name="G3 (Bethesda)">
        <title>Genome sequences of three phytopathogenic species of the Magnaporthaceae family of fungi.</title>
        <authorList>
            <person name="Okagaki L.H."/>
            <person name="Nunes C.C."/>
            <person name="Sailsbery J."/>
            <person name="Clay B."/>
            <person name="Brown D."/>
            <person name="John T."/>
            <person name="Oh Y."/>
            <person name="Young N."/>
            <person name="Fitzgerald M."/>
            <person name="Haas B.J."/>
            <person name="Zeng Q."/>
            <person name="Young S."/>
            <person name="Adiconis X."/>
            <person name="Fan L."/>
            <person name="Levin J.Z."/>
            <person name="Mitchell T.K."/>
            <person name="Okubara P.A."/>
            <person name="Farman M.L."/>
            <person name="Kohn L.M."/>
            <person name="Birren B."/>
            <person name="Ma L.-J."/>
            <person name="Dean R.A."/>
        </authorList>
    </citation>
    <scope>NUCLEOTIDE SEQUENCE</scope>
    <source>
        <strain evidence="3">ATCC 64411 / 73-15</strain>
    </source>
</reference>
<accession>A0A0C4EDB4</accession>
<dbReference type="EnsemblFungi" id="MAPG_10709T0">
    <property type="protein sequence ID" value="MAPG_10709T0"/>
    <property type="gene ID" value="MAPG_10709"/>
</dbReference>
<protein>
    <submittedName>
        <fullName evidence="2 3">Uncharacterized protein</fullName>
    </submittedName>
</protein>
<dbReference type="AlphaFoldDB" id="A0A0C4EDB4"/>
<proteinExistence type="predicted"/>
<organism evidence="3 4">
    <name type="scientific">Magnaporthiopsis poae (strain ATCC 64411 / 73-15)</name>
    <name type="common">Kentucky bluegrass fungus</name>
    <name type="synonym">Magnaporthe poae</name>
    <dbReference type="NCBI Taxonomy" id="644358"/>
    <lineage>
        <taxon>Eukaryota</taxon>
        <taxon>Fungi</taxon>
        <taxon>Dikarya</taxon>
        <taxon>Ascomycota</taxon>
        <taxon>Pezizomycotina</taxon>
        <taxon>Sordariomycetes</taxon>
        <taxon>Sordariomycetidae</taxon>
        <taxon>Magnaporthales</taxon>
        <taxon>Magnaporthaceae</taxon>
        <taxon>Magnaporthiopsis</taxon>
    </lineage>
</organism>